<evidence type="ECO:0000256" key="1">
    <source>
        <dbReference type="SAM" id="MobiDB-lite"/>
    </source>
</evidence>
<comment type="caution">
    <text evidence="3">The sequence shown here is derived from an EMBL/GenBank/DDBJ whole genome shotgun (WGS) entry which is preliminary data.</text>
</comment>
<feature type="compositionally biased region" description="Basic and acidic residues" evidence="1">
    <location>
        <begin position="107"/>
        <end position="117"/>
    </location>
</feature>
<dbReference type="InterPro" id="IPR052509">
    <property type="entry name" value="Metal_resp_DNA-bind_regulator"/>
</dbReference>
<dbReference type="InterPro" id="IPR036390">
    <property type="entry name" value="WH_DNA-bd_sf"/>
</dbReference>
<dbReference type="PANTHER" id="PTHR33169">
    <property type="entry name" value="PADR-FAMILY TRANSCRIPTIONAL REGULATOR"/>
    <property type="match status" value="1"/>
</dbReference>
<dbReference type="PATRIC" id="fig|43678.3.peg.1638"/>
<reference evidence="3 4" key="1">
    <citation type="submission" date="2016-01" db="EMBL/GenBank/DDBJ databases">
        <title>Genome sequence of Oerskovia enterophila VJag, an agar and cellulose degrading bacterium.</title>
        <authorList>
            <person name="Poehlein A."/>
            <person name="Jag V."/>
            <person name="Bengelsdorf F."/>
            <person name="Duerre P."/>
            <person name="Daniel R."/>
        </authorList>
    </citation>
    <scope>NUCLEOTIDE SEQUENCE [LARGE SCALE GENOMIC DNA]</scope>
    <source>
        <strain evidence="3 4">VJag</strain>
    </source>
</reference>
<dbReference type="PANTHER" id="PTHR33169:SF13">
    <property type="entry name" value="PADR-FAMILY TRANSCRIPTIONAL REGULATOR"/>
    <property type="match status" value="1"/>
</dbReference>
<accession>A0A163RVD7</accession>
<dbReference type="Proteomes" id="UP000076447">
    <property type="component" value="Unassembled WGS sequence"/>
</dbReference>
<dbReference type="Pfam" id="PF03551">
    <property type="entry name" value="PadR"/>
    <property type="match status" value="1"/>
</dbReference>
<organism evidence="3 4">
    <name type="scientific">Oerskovia enterophila</name>
    <dbReference type="NCBI Taxonomy" id="43678"/>
    <lineage>
        <taxon>Bacteria</taxon>
        <taxon>Bacillati</taxon>
        <taxon>Actinomycetota</taxon>
        <taxon>Actinomycetes</taxon>
        <taxon>Micrococcales</taxon>
        <taxon>Cellulomonadaceae</taxon>
        <taxon>Oerskovia</taxon>
    </lineage>
</organism>
<dbReference type="Gene3D" id="1.10.10.10">
    <property type="entry name" value="Winged helix-like DNA-binding domain superfamily/Winged helix DNA-binding domain"/>
    <property type="match status" value="1"/>
</dbReference>
<feature type="region of interest" description="Disordered" evidence="1">
    <location>
        <begin position="107"/>
        <end position="132"/>
    </location>
</feature>
<gene>
    <name evidence="3" type="ORF">OJAG_15640</name>
</gene>
<dbReference type="AlphaFoldDB" id="A0A163RVD7"/>
<dbReference type="InterPro" id="IPR005149">
    <property type="entry name" value="Tscrpt_reg_PadR_N"/>
</dbReference>
<evidence type="ECO:0000313" key="4">
    <source>
        <dbReference type="Proteomes" id="UP000076447"/>
    </source>
</evidence>
<dbReference type="SUPFAM" id="SSF46785">
    <property type="entry name" value="Winged helix' DNA-binding domain"/>
    <property type="match status" value="1"/>
</dbReference>
<sequence length="132" mass="13940">MTSAASGPPGAKPFRMTEQAYLILLSLTPEPLHGYAVIQAVAELSDGATTLGAGTLYGNLDRLSGAGLVEPSGEEVVDGRLRRYYRITDDGRRAAEQETARLRELAARAQKALDRRGTASRPTSGRLAGGLA</sequence>
<dbReference type="RefSeq" id="WP_231907698.1">
    <property type="nucleotide sequence ID" value="NZ_LRIE01000066.1"/>
</dbReference>
<evidence type="ECO:0000313" key="3">
    <source>
        <dbReference type="EMBL" id="KZM35735.1"/>
    </source>
</evidence>
<feature type="domain" description="Transcription regulator PadR N-terminal" evidence="2">
    <location>
        <begin position="23"/>
        <end position="96"/>
    </location>
</feature>
<name>A0A163RVD7_9CELL</name>
<proteinExistence type="predicted"/>
<evidence type="ECO:0000259" key="2">
    <source>
        <dbReference type="Pfam" id="PF03551"/>
    </source>
</evidence>
<protein>
    <submittedName>
        <fullName evidence="3">Transcriptional regulator PadR-like family protein</fullName>
    </submittedName>
</protein>
<dbReference type="STRING" id="43678.OJAG_15640"/>
<dbReference type="EMBL" id="LRIE01000066">
    <property type="protein sequence ID" value="KZM35735.1"/>
    <property type="molecule type" value="Genomic_DNA"/>
</dbReference>
<dbReference type="InterPro" id="IPR036388">
    <property type="entry name" value="WH-like_DNA-bd_sf"/>
</dbReference>